<dbReference type="Proteomes" id="UP000270094">
    <property type="component" value="Unassembled WGS sequence"/>
</dbReference>
<dbReference type="AlphaFoldDB" id="A0A3P7IBZ6"/>
<evidence type="ECO:0000313" key="2">
    <source>
        <dbReference type="Proteomes" id="UP000270094"/>
    </source>
</evidence>
<evidence type="ECO:0000313" key="1">
    <source>
        <dbReference type="EMBL" id="VDM70781.1"/>
    </source>
</evidence>
<protein>
    <submittedName>
        <fullName evidence="1">Uncharacterized protein</fullName>
    </submittedName>
</protein>
<reference evidence="1 2" key="1">
    <citation type="submission" date="2018-11" db="EMBL/GenBank/DDBJ databases">
        <authorList>
            <consortium name="Pathogen Informatics"/>
        </authorList>
    </citation>
    <scope>NUCLEOTIDE SEQUENCE [LARGE SCALE GENOMIC DNA]</scope>
</reference>
<gene>
    <name evidence="1" type="ORF">SVUK_LOCUS5779</name>
</gene>
<accession>A0A3P7IBZ6</accession>
<organism evidence="1 2">
    <name type="scientific">Strongylus vulgaris</name>
    <name type="common">Blood worm</name>
    <dbReference type="NCBI Taxonomy" id="40348"/>
    <lineage>
        <taxon>Eukaryota</taxon>
        <taxon>Metazoa</taxon>
        <taxon>Ecdysozoa</taxon>
        <taxon>Nematoda</taxon>
        <taxon>Chromadorea</taxon>
        <taxon>Rhabditida</taxon>
        <taxon>Rhabditina</taxon>
        <taxon>Rhabditomorpha</taxon>
        <taxon>Strongyloidea</taxon>
        <taxon>Strongylidae</taxon>
        <taxon>Strongylus</taxon>
    </lineage>
</organism>
<sequence>MNKLHNLGVTGKEGLDRLLAIVEGLSESSEDSDLEPDDEDKEAIWQAFSACGLPPHNSEATTSSSISKDNVCEASVTITIQNKKKNITGVDLENDCKNQEVDLYKALKEALMIRLNGI</sequence>
<keyword evidence="2" id="KW-1185">Reference proteome</keyword>
<name>A0A3P7IBZ6_STRVU</name>
<proteinExistence type="predicted"/>
<dbReference type="EMBL" id="UYYB01017574">
    <property type="protein sequence ID" value="VDM70781.1"/>
    <property type="molecule type" value="Genomic_DNA"/>
</dbReference>